<dbReference type="GO" id="GO:0009036">
    <property type="term" value="F:type II site-specific deoxyribonuclease activity"/>
    <property type="evidence" value="ECO:0007669"/>
    <property type="project" value="InterPro"/>
</dbReference>
<evidence type="ECO:0000256" key="6">
    <source>
        <dbReference type="ARBA" id="ARBA00093790"/>
    </source>
</evidence>
<evidence type="ECO:0000256" key="5">
    <source>
        <dbReference type="ARBA" id="ARBA00093760"/>
    </source>
</evidence>
<comment type="catalytic activity">
    <reaction evidence="5">
        <text>Endonucleolytic cleavage of DNA to give specific double-stranded fragments with terminal 5'-phosphates.</text>
        <dbReference type="EC" id="3.1.21.4"/>
    </reaction>
</comment>
<dbReference type="Proteomes" id="UP000177141">
    <property type="component" value="Unassembled WGS sequence"/>
</dbReference>
<sequence>MLSEDQKNRISEVIKAISISRVSKFPKIDQQNRNAPFHDIILKTFDKELRNIKITTPHLIAIASWLHGLSTSLGSGYESLAHILSGGYKRKFTQEFTLKVKVSQAANIENIVRELKAGHKVRSPNLVKENEQIFKFKHDENEVNALEFTVDNYLETKNYIEGIELKSVRPNSGEGRGEKQKILYAKAAFKKLNPSKDIKYFIGFPFDPTAKDAISYDKERFFNYLVEFKKFFSPKEVLISSELWDHLSGQSHTMEQIFEIITKTIEKIHKN</sequence>
<evidence type="ECO:0000313" key="8">
    <source>
        <dbReference type="Proteomes" id="UP000177141"/>
    </source>
</evidence>
<dbReference type="EC" id="3.1.21.4" evidence="6"/>
<accession>A0A1F7IR38</accession>
<keyword evidence="1" id="KW-0540">Nuclease</keyword>
<dbReference type="GO" id="GO:0003677">
    <property type="term" value="F:DNA binding"/>
    <property type="evidence" value="ECO:0007669"/>
    <property type="project" value="InterPro"/>
</dbReference>
<dbReference type="AlphaFoldDB" id="A0A1F7IR38"/>
<proteinExistence type="predicted"/>
<dbReference type="Pfam" id="PF09520">
    <property type="entry name" value="RE_TdeIII"/>
    <property type="match status" value="1"/>
</dbReference>
<keyword evidence="4" id="KW-0378">Hydrolase</keyword>
<evidence type="ECO:0000256" key="2">
    <source>
        <dbReference type="ARBA" id="ARBA00022747"/>
    </source>
</evidence>
<evidence type="ECO:0000256" key="3">
    <source>
        <dbReference type="ARBA" id="ARBA00022759"/>
    </source>
</evidence>
<keyword evidence="2" id="KW-0680">Restriction system</keyword>
<evidence type="ECO:0000256" key="1">
    <source>
        <dbReference type="ARBA" id="ARBA00022722"/>
    </source>
</evidence>
<organism evidence="7 8">
    <name type="scientific">Candidatus Roizmanbacteria bacterium RIFCSPLOWO2_01_FULL_38_12</name>
    <dbReference type="NCBI Taxonomy" id="1802061"/>
    <lineage>
        <taxon>Bacteria</taxon>
        <taxon>Candidatus Roizmaniibacteriota</taxon>
    </lineage>
</organism>
<evidence type="ECO:0000256" key="4">
    <source>
        <dbReference type="ARBA" id="ARBA00022801"/>
    </source>
</evidence>
<reference evidence="7 8" key="1">
    <citation type="journal article" date="2016" name="Nat. Commun.">
        <title>Thousands of microbial genomes shed light on interconnected biogeochemical processes in an aquifer system.</title>
        <authorList>
            <person name="Anantharaman K."/>
            <person name="Brown C.T."/>
            <person name="Hug L.A."/>
            <person name="Sharon I."/>
            <person name="Castelle C.J."/>
            <person name="Probst A.J."/>
            <person name="Thomas B.C."/>
            <person name="Singh A."/>
            <person name="Wilkins M.J."/>
            <person name="Karaoz U."/>
            <person name="Brodie E.L."/>
            <person name="Williams K.H."/>
            <person name="Hubbard S.S."/>
            <person name="Banfield J.F."/>
        </authorList>
    </citation>
    <scope>NUCLEOTIDE SEQUENCE [LARGE SCALE GENOMIC DNA]</scope>
</reference>
<gene>
    <name evidence="7" type="ORF">A3A93_01305</name>
</gene>
<name>A0A1F7IR38_9BACT</name>
<comment type="caution">
    <text evidence="7">The sequence shown here is derived from an EMBL/GenBank/DDBJ whole genome shotgun (WGS) entry which is preliminary data.</text>
</comment>
<dbReference type="GO" id="GO:0009307">
    <property type="term" value="P:DNA restriction-modification system"/>
    <property type="evidence" value="ECO:0007669"/>
    <property type="project" value="InterPro"/>
</dbReference>
<evidence type="ECO:0000313" key="7">
    <source>
        <dbReference type="EMBL" id="OGK45834.1"/>
    </source>
</evidence>
<protein>
    <recommendedName>
        <fullName evidence="6">type II site-specific deoxyribonuclease</fullName>
        <ecNumber evidence="6">3.1.21.4</ecNumber>
    </recommendedName>
</protein>
<dbReference type="InterPro" id="IPR019045">
    <property type="entry name" value="Restrct_endonuc_II_HinfI"/>
</dbReference>
<keyword evidence="3" id="KW-0255">Endonuclease</keyword>
<dbReference type="EMBL" id="MGAL01000048">
    <property type="protein sequence ID" value="OGK45834.1"/>
    <property type="molecule type" value="Genomic_DNA"/>
</dbReference>